<evidence type="ECO:0000256" key="2">
    <source>
        <dbReference type="ARBA" id="ARBA00022857"/>
    </source>
</evidence>
<evidence type="ECO:0000256" key="1">
    <source>
        <dbReference type="ARBA" id="ARBA00006328"/>
    </source>
</evidence>
<evidence type="ECO:0000259" key="3">
    <source>
        <dbReference type="Pfam" id="PF05368"/>
    </source>
</evidence>
<keyword evidence="2" id="KW-0521">NADP</keyword>
<dbReference type="Proteomes" id="UP000820669">
    <property type="component" value="Unassembled WGS sequence"/>
</dbReference>
<dbReference type="RefSeq" id="WP_169382613.1">
    <property type="nucleotide sequence ID" value="NZ_JAAXLA010000032.1"/>
</dbReference>
<organism evidence="4 5">
    <name type="scientific">Pseudonocardia acidicola</name>
    <dbReference type="NCBI Taxonomy" id="2724939"/>
    <lineage>
        <taxon>Bacteria</taxon>
        <taxon>Bacillati</taxon>
        <taxon>Actinomycetota</taxon>
        <taxon>Actinomycetes</taxon>
        <taxon>Pseudonocardiales</taxon>
        <taxon>Pseudonocardiaceae</taxon>
        <taxon>Pseudonocardia</taxon>
    </lineage>
</organism>
<accession>A0ABX1SC79</accession>
<dbReference type="EMBL" id="JAAXLA010000032">
    <property type="protein sequence ID" value="NMH99173.1"/>
    <property type="molecule type" value="Genomic_DNA"/>
</dbReference>
<dbReference type="InterPro" id="IPR036291">
    <property type="entry name" value="NAD(P)-bd_dom_sf"/>
</dbReference>
<dbReference type="PANTHER" id="PTHR42748">
    <property type="entry name" value="NITROGEN METABOLITE REPRESSION PROTEIN NMRA FAMILY MEMBER"/>
    <property type="match status" value="1"/>
</dbReference>
<dbReference type="InterPro" id="IPR051164">
    <property type="entry name" value="NmrA-like_oxidored"/>
</dbReference>
<dbReference type="SUPFAM" id="SSF51735">
    <property type="entry name" value="NAD(P)-binding Rossmann-fold domains"/>
    <property type="match status" value="1"/>
</dbReference>
<name>A0ABX1SC79_9PSEU</name>
<gene>
    <name evidence="4" type="ORF">HF526_17920</name>
</gene>
<evidence type="ECO:0000313" key="5">
    <source>
        <dbReference type="Proteomes" id="UP000820669"/>
    </source>
</evidence>
<comment type="caution">
    <text evidence="4">The sequence shown here is derived from an EMBL/GenBank/DDBJ whole genome shotgun (WGS) entry which is preliminary data.</text>
</comment>
<reference evidence="4 5" key="1">
    <citation type="submission" date="2020-04" db="EMBL/GenBank/DDBJ databases">
        <authorList>
            <person name="Klaysubun C."/>
            <person name="Duangmal K."/>
            <person name="Lipun K."/>
        </authorList>
    </citation>
    <scope>NUCLEOTIDE SEQUENCE [LARGE SCALE GENOMIC DNA]</scope>
    <source>
        <strain evidence="4 5">K10HN5</strain>
    </source>
</reference>
<keyword evidence="5" id="KW-1185">Reference proteome</keyword>
<proteinExistence type="inferred from homology"/>
<dbReference type="InterPro" id="IPR008030">
    <property type="entry name" value="NmrA-like"/>
</dbReference>
<dbReference type="Pfam" id="PF05368">
    <property type="entry name" value="NmrA"/>
    <property type="match status" value="1"/>
</dbReference>
<dbReference type="PANTHER" id="PTHR42748:SF7">
    <property type="entry name" value="NMRA LIKE REDOX SENSOR 1-RELATED"/>
    <property type="match status" value="1"/>
</dbReference>
<dbReference type="CDD" id="cd05251">
    <property type="entry name" value="NmrA_like_SDR_a"/>
    <property type="match status" value="1"/>
</dbReference>
<protein>
    <submittedName>
        <fullName evidence="4">NmrA/HSCARG family protein</fullName>
    </submittedName>
</protein>
<sequence>MNREPPVLVLGATGGQGGAVLNAVLADGMSARAVVRDPGSASARRIGGRGVQVVAGAFDDREALAAAMHGVAGVFALTTPFESGPDAEVAQGRAILAAAREARVGHLVFASVAAADQGTGVPHFESEAIIERELAAGAIPYTIIAPTYFFDNALAGGQQIRAGVLPLPLPPHRRLQQLARPDLGRVAAQVLAAPAEFTGRRIELAGDEPTATEMAAALTAALGREVRHEEVPISAIGNPDMRAMWEFLRGPGFQVDLAALRSELPGIGWTSFATWARQVFHDEPRP</sequence>
<evidence type="ECO:0000313" key="4">
    <source>
        <dbReference type="EMBL" id="NMH99173.1"/>
    </source>
</evidence>
<feature type="domain" description="NmrA-like" evidence="3">
    <location>
        <begin position="7"/>
        <end position="238"/>
    </location>
</feature>
<comment type="similarity">
    <text evidence="1">Belongs to the NmrA-type oxidoreductase family.</text>
</comment>
<dbReference type="Gene3D" id="3.40.50.720">
    <property type="entry name" value="NAD(P)-binding Rossmann-like Domain"/>
    <property type="match status" value="1"/>
</dbReference>